<keyword evidence="3" id="KW-0804">Transcription</keyword>
<evidence type="ECO:0000313" key="5">
    <source>
        <dbReference type="EMBL" id="NKX56870.1"/>
    </source>
</evidence>
<dbReference type="InterPro" id="IPR011008">
    <property type="entry name" value="Dimeric_a/b-barrel"/>
</dbReference>
<evidence type="ECO:0000256" key="2">
    <source>
        <dbReference type="ARBA" id="ARBA00023125"/>
    </source>
</evidence>
<dbReference type="InterPro" id="IPR000485">
    <property type="entry name" value="AsnC-type_HTH_dom"/>
</dbReference>
<dbReference type="InterPro" id="IPR011991">
    <property type="entry name" value="ArsR-like_HTH"/>
</dbReference>
<dbReference type="SUPFAM" id="SSF54909">
    <property type="entry name" value="Dimeric alpha+beta barrel"/>
    <property type="match status" value="1"/>
</dbReference>
<feature type="domain" description="HTH asnC-type" evidence="4">
    <location>
        <begin position="181"/>
        <end position="217"/>
    </location>
</feature>
<dbReference type="SMART" id="SM00344">
    <property type="entry name" value="HTH_ASNC"/>
    <property type="match status" value="2"/>
</dbReference>
<dbReference type="EMBL" id="JAAZSQ010000043">
    <property type="protein sequence ID" value="NKX56870.1"/>
    <property type="molecule type" value="Genomic_DNA"/>
</dbReference>
<dbReference type="PANTHER" id="PTHR30154">
    <property type="entry name" value="LEUCINE-RESPONSIVE REGULATORY PROTEIN"/>
    <property type="match status" value="1"/>
</dbReference>
<organism evidence="5 6">
    <name type="scientific">Arthrobacter mobilis</name>
    <dbReference type="NCBI Taxonomy" id="2724944"/>
    <lineage>
        <taxon>Bacteria</taxon>
        <taxon>Bacillati</taxon>
        <taxon>Actinomycetota</taxon>
        <taxon>Actinomycetes</taxon>
        <taxon>Micrococcales</taxon>
        <taxon>Micrococcaceae</taxon>
        <taxon>Arthrobacter</taxon>
    </lineage>
</organism>
<dbReference type="Gene3D" id="3.30.70.920">
    <property type="match status" value="2"/>
</dbReference>
<keyword evidence="6" id="KW-1185">Reference proteome</keyword>
<dbReference type="RefSeq" id="WP_168489408.1">
    <property type="nucleotide sequence ID" value="NZ_JAAZSQ010000043.1"/>
</dbReference>
<keyword evidence="1" id="KW-0805">Transcription regulation</keyword>
<evidence type="ECO:0000259" key="4">
    <source>
        <dbReference type="Pfam" id="PF13404"/>
    </source>
</evidence>
<keyword evidence="2" id="KW-0238">DNA-binding</keyword>
<dbReference type="GO" id="GO:0043200">
    <property type="term" value="P:response to amino acid"/>
    <property type="evidence" value="ECO:0007669"/>
    <property type="project" value="TreeGrafter"/>
</dbReference>
<protein>
    <submittedName>
        <fullName evidence="5">Lrp/AsnC family transcriptional regulator</fullName>
    </submittedName>
</protein>
<dbReference type="InterPro" id="IPR036390">
    <property type="entry name" value="WH_DNA-bd_sf"/>
</dbReference>
<dbReference type="InterPro" id="IPR036388">
    <property type="entry name" value="WH-like_DNA-bd_sf"/>
</dbReference>
<dbReference type="Proteomes" id="UP000544090">
    <property type="component" value="Unassembled WGS sequence"/>
</dbReference>
<comment type="caution">
    <text evidence="5">The sequence shown here is derived from an EMBL/GenBank/DDBJ whole genome shotgun (WGS) entry which is preliminary data.</text>
</comment>
<dbReference type="AlphaFoldDB" id="A0A7X6QMW6"/>
<sequence>MSQGGDVLDPLGCRITAALQVHPRASWSRIAAVLGEAERTVTRRGKELLESGDVRVVGVIGASGVVIVRARCQVGMTHAVAAGLARRDDTVFVYATSGEEDCVAELQVDDAHLADLVLDDLPSVAGIRRLRIDPITRLYRSVREWRPGILTPAQIGALTRLRQGVYQPDGSSVAEIPDVHRAILRILAHDARTPTSEIARMVGISENTVRRHLESLEANHQSRLRVVVEPSLLGFKAEAMVWVKVPPSRHDVLVEELLKHSEVRYAAALGGTNSLLVNLACTDRLALHQMVTRSEWSALAKSISVTPILKATKRSGSRLGTVASASYLY</sequence>
<dbReference type="Gene3D" id="1.10.10.10">
    <property type="entry name" value="Winged helix-like DNA-binding domain superfamily/Winged helix DNA-binding domain"/>
    <property type="match status" value="2"/>
</dbReference>
<proteinExistence type="predicted"/>
<dbReference type="InterPro" id="IPR019888">
    <property type="entry name" value="Tscrpt_reg_AsnC-like"/>
</dbReference>
<dbReference type="GO" id="GO:0005829">
    <property type="term" value="C:cytosol"/>
    <property type="evidence" value="ECO:0007669"/>
    <property type="project" value="TreeGrafter"/>
</dbReference>
<reference evidence="5 6" key="1">
    <citation type="submission" date="2020-04" db="EMBL/GenBank/DDBJ databases">
        <title>Arthrobacter sp. nov.</title>
        <authorList>
            <person name="Liu S."/>
        </authorList>
    </citation>
    <scope>NUCLEOTIDE SEQUENCE [LARGE SCALE GENOMIC DNA]</scope>
    <source>
        <strain evidence="5 6">E918</strain>
    </source>
</reference>
<name>A0A7X6QMW6_9MICC</name>
<gene>
    <name evidence="5" type="ORF">HGG74_20580</name>
</gene>
<dbReference type="CDD" id="cd00090">
    <property type="entry name" value="HTH_ARSR"/>
    <property type="match status" value="1"/>
</dbReference>
<dbReference type="Pfam" id="PF13404">
    <property type="entry name" value="HTH_AsnC-type"/>
    <property type="match status" value="1"/>
</dbReference>
<evidence type="ECO:0000256" key="3">
    <source>
        <dbReference type="ARBA" id="ARBA00023163"/>
    </source>
</evidence>
<dbReference type="PANTHER" id="PTHR30154:SF34">
    <property type="entry name" value="TRANSCRIPTIONAL REGULATOR AZLB"/>
    <property type="match status" value="1"/>
</dbReference>
<evidence type="ECO:0000256" key="1">
    <source>
        <dbReference type="ARBA" id="ARBA00023015"/>
    </source>
</evidence>
<dbReference type="GO" id="GO:0043565">
    <property type="term" value="F:sequence-specific DNA binding"/>
    <property type="evidence" value="ECO:0007669"/>
    <property type="project" value="InterPro"/>
</dbReference>
<dbReference type="SUPFAM" id="SSF46785">
    <property type="entry name" value="Winged helix' DNA-binding domain"/>
    <property type="match status" value="1"/>
</dbReference>
<evidence type="ECO:0000313" key="6">
    <source>
        <dbReference type="Proteomes" id="UP000544090"/>
    </source>
</evidence>
<accession>A0A7X6QMW6</accession>